<protein>
    <submittedName>
        <fullName evidence="3">CAP domain-containing protein</fullName>
    </submittedName>
</protein>
<name>A0ABY4Y8C4_9GAMM</name>
<feature type="signal peptide" evidence="1">
    <location>
        <begin position="1"/>
        <end position="24"/>
    </location>
</feature>
<dbReference type="PANTHER" id="PTHR31157">
    <property type="entry name" value="SCP DOMAIN-CONTAINING PROTEIN"/>
    <property type="match status" value="1"/>
</dbReference>
<sequence>MHFKKYLRFIFGFIALVFLSSAYANTKPQVVESETAIQNAVLVHINTYRKQHGLPPLKMDNNMVREAKQHSLDMAAHRMPFGHQDFSKRITRLHKQIKNTGAGAENVAYNYKNAQIVVQQWLRSSGHKRNIVGNYDLTGIGVARDKQGKLYYTQLFLRTTKETPRVSTHATRRAPFGVSFGGISFRRSA</sequence>
<keyword evidence="4" id="KW-1185">Reference proteome</keyword>
<dbReference type="RefSeq" id="WP_252579650.1">
    <property type="nucleotide sequence ID" value="NZ_CP071527.1"/>
</dbReference>
<dbReference type="CDD" id="cd05379">
    <property type="entry name" value="CAP_bacterial"/>
    <property type="match status" value="1"/>
</dbReference>
<dbReference type="InterPro" id="IPR035940">
    <property type="entry name" value="CAP_sf"/>
</dbReference>
<evidence type="ECO:0000313" key="4">
    <source>
        <dbReference type="Proteomes" id="UP001057474"/>
    </source>
</evidence>
<evidence type="ECO:0000259" key="2">
    <source>
        <dbReference type="SMART" id="SM00198"/>
    </source>
</evidence>
<dbReference type="SMART" id="SM00198">
    <property type="entry name" value="SCP"/>
    <property type="match status" value="1"/>
</dbReference>
<keyword evidence="1" id="KW-0732">Signal</keyword>
<dbReference type="Proteomes" id="UP001057474">
    <property type="component" value="Chromosome"/>
</dbReference>
<evidence type="ECO:0000313" key="3">
    <source>
        <dbReference type="EMBL" id="USQ13349.1"/>
    </source>
</evidence>
<feature type="domain" description="SCP" evidence="2">
    <location>
        <begin position="36"/>
        <end position="154"/>
    </location>
</feature>
<dbReference type="EMBL" id="CP071527">
    <property type="protein sequence ID" value="USQ13349.1"/>
    <property type="molecule type" value="Genomic_DNA"/>
</dbReference>
<dbReference type="PANTHER" id="PTHR31157:SF1">
    <property type="entry name" value="SCP DOMAIN-CONTAINING PROTEIN"/>
    <property type="match status" value="1"/>
</dbReference>
<dbReference type="Gene3D" id="3.40.33.10">
    <property type="entry name" value="CAP"/>
    <property type="match status" value="1"/>
</dbReference>
<dbReference type="Pfam" id="PF00188">
    <property type="entry name" value="CAP"/>
    <property type="match status" value="1"/>
</dbReference>
<evidence type="ECO:0000256" key="1">
    <source>
        <dbReference type="SAM" id="SignalP"/>
    </source>
</evidence>
<dbReference type="InterPro" id="IPR014044">
    <property type="entry name" value="CAP_dom"/>
</dbReference>
<proteinExistence type="predicted"/>
<organism evidence="3 4">
    <name type="scientific">Legionella lytica</name>
    <dbReference type="NCBI Taxonomy" id="96232"/>
    <lineage>
        <taxon>Bacteria</taxon>
        <taxon>Pseudomonadati</taxon>
        <taxon>Pseudomonadota</taxon>
        <taxon>Gammaproteobacteria</taxon>
        <taxon>Legionellales</taxon>
        <taxon>Legionellaceae</taxon>
        <taxon>Legionella</taxon>
    </lineage>
</organism>
<dbReference type="SUPFAM" id="SSF55797">
    <property type="entry name" value="PR-1-like"/>
    <property type="match status" value="1"/>
</dbReference>
<gene>
    <name evidence="3" type="ORF">J2N86_11740</name>
</gene>
<accession>A0ABY4Y8C4</accession>
<feature type="chain" id="PRO_5046761303" evidence="1">
    <location>
        <begin position="25"/>
        <end position="189"/>
    </location>
</feature>
<reference evidence="3" key="1">
    <citation type="submission" date="2021-03" db="EMBL/GenBank/DDBJ databases">
        <title>Legionella lytica PCM 2298.</title>
        <authorList>
            <person name="Koper P."/>
        </authorList>
    </citation>
    <scope>NUCLEOTIDE SEQUENCE</scope>
    <source>
        <strain evidence="3">PCM 2298</strain>
    </source>
</reference>